<accession>A0A7E4V5W2</accession>
<evidence type="ECO:0000256" key="1">
    <source>
        <dbReference type="SAM" id="MobiDB-lite"/>
    </source>
</evidence>
<evidence type="ECO:0000313" key="2">
    <source>
        <dbReference type="Proteomes" id="UP000492821"/>
    </source>
</evidence>
<feature type="region of interest" description="Disordered" evidence="1">
    <location>
        <begin position="118"/>
        <end position="187"/>
    </location>
</feature>
<keyword evidence="2" id="KW-1185">Reference proteome</keyword>
<sequence>MEPLETEFAGHRLSSSMGEVLMHGDLDDTDVLGPFPRLNSGRNDTAESTQSLSYLEWVHEKQTKRMRTRSEWFLTPSGMPSKENAASKSVDFGRAANKTYCYSTIGDEKITPRTIHDLSPITSVGTSDGPSTPLARQNSGSVPSSPVGGGANNKAIGRKKSWRTHYVRPSKSFDQDPPTPPTITPPN</sequence>
<reference evidence="2" key="1">
    <citation type="journal article" date="2013" name="Genetics">
        <title>The draft genome and transcriptome of Panagrellus redivivus are shaped by the harsh demands of a free-living lifestyle.</title>
        <authorList>
            <person name="Srinivasan J."/>
            <person name="Dillman A.R."/>
            <person name="Macchietto M.G."/>
            <person name="Heikkinen L."/>
            <person name="Lakso M."/>
            <person name="Fracchia K.M."/>
            <person name="Antoshechkin I."/>
            <person name="Mortazavi A."/>
            <person name="Wong G."/>
            <person name="Sternberg P.W."/>
        </authorList>
    </citation>
    <scope>NUCLEOTIDE SEQUENCE [LARGE SCALE GENOMIC DNA]</scope>
    <source>
        <strain evidence="2">MT8872</strain>
    </source>
</reference>
<evidence type="ECO:0000313" key="3">
    <source>
        <dbReference type="WBParaSite" id="Pan_g1664.t1"/>
    </source>
</evidence>
<feature type="compositionally biased region" description="Polar residues" evidence="1">
    <location>
        <begin position="120"/>
        <end position="138"/>
    </location>
</feature>
<protein>
    <submittedName>
        <fullName evidence="3">Uncharacterized protein</fullName>
    </submittedName>
</protein>
<feature type="compositionally biased region" description="Basic residues" evidence="1">
    <location>
        <begin position="156"/>
        <end position="168"/>
    </location>
</feature>
<reference evidence="3" key="2">
    <citation type="submission" date="2020-10" db="UniProtKB">
        <authorList>
            <consortium name="WormBaseParasite"/>
        </authorList>
    </citation>
    <scope>IDENTIFICATION</scope>
</reference>
<dbReference type="WBParaSite" id="Pan_g1664.t1">
    <property type="protein sequence ID" value="Pan_g1664.t1"/>
    <property type="gene ID" value="Pan_g1664"/>
</dbReference>
<dbReference type="Proteomes" id="UP000492821">
    <property type="component" value="Unassembled WGS sequence"/>
</dbReference>
<name>A0A7E4V5W2_PANRE</name>
<proteinExistence type="predicted"/>
<dbReference type="AlphaFoldDB" id="A0A7E4V5W2"/>
<feature type="compositionally biased region" description="Pro residues" evidence="1">
    <location>
        <begin position="177"/>
        <end position="187"/>
    </location>
</feature>
<organism evidence="2 3">
    <name type="scientific">Panagrellus redivivus</name>
    <name type="common">Microworm</name>
    <dbReference type="NCBI Taxonomy" id="6233"/>
    <lineage>
        <taxon>Eukaryota</taxon>
        <taxon>Metazoa</taxon>
        <taxon>Ecdysozoa</taxon>
        <taxon>Nematoda</taxon>
        <taxon>Chromadorea</taxon>
        <taxon>Rhabditida</taxon>
        <taxon>Tylenchina</taxon>
        <taxon>Panagrolaimomorpha</taxon>
        <taxon>Panagrolaimoidea</taxon>
        <taxon>Panagrolaimidae</taxon>
        <taxon>Panagrellus</taxon>
    </lineage>
</organism>